<dbReference type="Proteomes" id="UP000243797">
    <property type="component" value="Unassembled WGS sequence"/>
</dbReference>
<evidence type="ECO:0000313" key="2">
    <source>
        <dbReference type="Proteomes" id="UP000243797"/>
    </source>
</evidence>
<sequence length="275" mass="31349">MDQHSTAAELLLCLKRPVSFQQQESMPLPPSVTEVASSPYLLHSILLQLPLTTLLTTAPRVCTVWKTLIDTSTPIQKKLFLKPDLTRRKIICKGYPFYLCATPEDCRICKPLLGPQPDKSGFREYNAHVIHPLLKSMIPDVQARYRYKINSKAGQLLDQADLNGQSLLKMFVCQPPVTSLKIKFWLHEKTVDVNASRDDGIRWSDIHDEVQKMKLRLRRDDRGLDEDAHRGIEFRLFDAAELFIGHVDLGSDTPDEVVYEFAQWRPPTKLSSPTG</sequence>
<organism evidence="1 2">
    <name type="scientific">Sphaceloma murrayae</name>
    <dbReference type="NCBI Taxonomy" id="2082308"/>
    <lineage>
        <taxon>Eukaryota</taxon>
        <taxon>Fungi</taxon>
        <taxon>Dikarya</taxon>
        <taxon>Ascomycota</taxon>
        <taxon>Pezizomycotina</taxon>
        <taxon>Dothideomycetes</taxon>
        <taxon>Dothideomycetidae</taxon>
        <taxon>Myriangiales</taxon>
        <taxon>Elsinoaceae</taxon>
        <taxon>Sphaceloma</taxon>
    </lineage>
</organism>
<dbReference type="Gene3D" id="1.20.1280.50">
    <property type="match status" value="1"/>
</dbReference>
<proteinExistence type="predicted"/>
<evidence type="ECO:0008006" key="3">
    <source>
        <dbReference type="Google" id="ProtNLM"/>
    </source>
</evidence>
<name>A0A2K1QPJ7_9PEZI</name>
<protein>
    <recommendedName>
        <fullName evidence="3">F-box domain-containing protein</fullName>
    </recommendedName>
</protein>
<dbReference type="AlphaFoldDB" id="A0A2K1QPJ7"/>
<dbReference type="InParanoid" id="A0A2K1QPJ7"/>
<accession>A0A2K1QPJ7</accession>
<keyword evidence="2" id="KW-1185">Reference proteome</keyword>
<comment type="caution">
    <text evidence="1">The sequence shown here is derived from an EMBL/GenBank/DDBJ whole genome shotgun (WGS) entry which is preliminary data.</text>
</comment>
<reference evidence="1 2" key="1">
    <citation type="submission" date="2017-06" db="EMBL/GenBank/DDBJ databases">
        <title>Draft genome sequence of a variant of Elsinoe murrayae.</title>
        <authorList>
            <person name="Cheng Q."/>
        </authorList>
    </citation>
    <scope>NUCLEOTIDE SEQUENCE [LARGE SCALE GENOMIC DNA]</scope>
    <source>
        <strain evidence="1 2">CQ-2017a</strain>
    </source>
</reference>
<dbReference type="EMBL" id="NKHZ01000055">
    <property type="protein sequence ID" value="PNS17027.1"/>
    <property type="molecule type" value="Genomic_DNA"/>
</dbReference>
<evidence type="ECO:0000313" key="1">
    <source>
        <dbReference type="EMBL" id="PNS17027.1"/>
    </source>
</evidence>
<gene>
    <name evidence="1" type="ORF">CAC42_4991</name>
</gene>
<dbReference type="OrthoDB" id="3800738at2759"/>